<reference evidence="2 3" key="1">
    <citation type="journal article" date="2015" name="Stand. Genomic Sci.">
        <title>Genomic Encyclopedia of Bacterial and Archaeal Type Strains, Phase III: the genomes of soil and plant-associated and newly described type strains.</title>
        <authorList>
            <person name="Whitman W.B."/>
            <person name="Woyke T."/>
            <person name="Klenk H.P."/>
            <person name="Zhou Y."/>
            <person name="Lilburn T.G."/>
            <person name="Beck B.J."/>
            <person name="De Vos P."/>
            <person name="Vandamme P."/>
            <person name="Eisen J.A."/>
            <person name="Garrity G."/>
            <person name="Hugenholtz P."/>
            <person name="Kyrpides N.C."/>
        </authorList>
    </citation>
    <scope>NUCLEOTIDE SEQUENCE [LARGE SCALE GENOMIC DNA]</scope>
    <source>
        <strain evidence="2 3">CGMCC 1.10821</strain>
    </source>
</reference>
<accession>A0A562L846</accession>
<keyword evidence="3" id="KW-1185">Reference proteome</keyword>
<organism evidence="2 3">
    <name type="scientific">Luteimonas cucumeris</name>
    <dbReference type="NCBI Taxonomy" id="985012"/>
    <lineage>
        <taxon>Bacteria</taxon>
        <taxon>Pseudomonadati</taxon>
        <taxon>Pseudomonadota</taxon>
        <taxon>Gammaproteobacteria</taxon>
        <taxon>Lysobacterales</taxon>
        <taxon>Lysobacteraceae</taxon>
        <taxon>Luteimonas</taxon>
    </lineage>
</organism>
<protein>
    <submittedName>
        <fullName evidence="2">Uncharacterized protein</fullName>
    </submittedName>
</protein>
<evidence type="ECO:0000313" key="2">
    <source>
        <dbReference type="EMBL" id="TWI03820.1"/>
    </source>
</evidence>
<dbReference type="EMBL" id="VLKN01000003">
    <property type="protein sequence ID" value="TWI03820.1"/>
    <property type="molecule type" value="Genomic_DNA"/>
</dbReference>
<feature type="region of interest" description="Disordered" evidence="1">
    <location>
        <begin position="63"/>
        <end position="96"/>
    </location>
</feature>
<dbReference type="AlphaFoldDB" id="A0A562L846"/>
<sequence length="212" mass="21652">MAAPERLSSLQGRHRGWLMIVFRWLPAVAVAAALASCLSMPDADAQAWLRWSKASVQQHDPAKRISAPSHPTAAMTATATSVPRRGPSITISEAPPGIPTVAAPAAGAVDAMAAATDTSPLADTTAPALSPASPAIAVPTRDEPPVLRAEPLAIATNANAAAAAPADITTCNDCPTQDELKATPGGAASSDAGAQQDRPIQSEIKRRLLQGH</sequence>
<comment type="caution">
    <text evidence="2">The sequence shown here is derived from an EMBL/GenBank/DDBJ whole genome shotgun (WGS) entry which is preliminary data.</text>
</comment>
<dbReference type="Proteomes" id="UP000315167">
    <property type="component" value="Unassembled WGS sequence"/>
</dbReference>
<evidence type="ECO:0000313" key="3">
    <source>
        <dbReference type="Proteomes" id="UP000315167"/>
    </source>
</evidence>
<proteinExistence type="predicted"/>
<evidence type="ECO:0000256" key="1">
    <source>
        <dbReference type="SAM" id="MobiDB-lite"/>
    </source>
</evidence>
<feature type="region of interest" description="Disordered" evidence="1">
    <location>
        <begin position="174"/>
        <end position="212"/>
    </location>
</feature>
<gene>
    <name evidence="2" type="ORF">IP90_01636</name>
</gene>
<name>A0A562L846_9GAMM</name>
<feature type="compositionally biased region" description="Low complexity" evidence="1">
    <location>
        <begin position="185"/>
        <end position="197"/>
    </location>
</feature>